<protein>
    <submittedName>
        <fullName evidence="1">Acyl-CoA thioester hydrolase</fullName>
    </submittedName>
</protein>
<gene>
    <name evidence="1" type="ORF">CH362_05920</name>
</gene>
<dbReference type="PANTHER" id="PTHR31793:SF24">
    <property type="entry name" value="LONG-CHAIN ACYL-COA THIOESTERASE FADM"/>
    <property type="match status" value="1"/>
</dbReference>
<name>A0A2M9YE77_9LEPT</name>
<dbReference type="GO" id="GO:0047617">
    <property type="term" value="F:fatty acyl-CoA hydrolase activity"/>
    <property type="evidence" value="ECO:0007669"/>
    <property type="project" value="TreeGrafter"/>
</dbReference>
<reference evidence="1 2" key="1">
    <citation type="submission" date="2017-07" db="EMBL/GenBank/DDBJ databases">
        <title>Leptospira spp. isolated from tropical soils.</title>
        <authorList>
            <person name="Thibeaux R."/>
            <person name="Iraola G."/>
            <person name="Ferres I."/>
            <person name="Bierque E."/>
            <person name="Girault D."/>
            <person name="Soupe-Gilbert M.-E."/>
            <person name="Picardeau M."/>
            <person name="Goarant C."/>
        </authorList>
    </citation>
    <scope>NUCLEOTIDE SEQUENCE [LARGE SCALE GENOMIC DNA]</scope>
    <source>
        <strain evidence="1 2">FH4-C-A2</strain>
    </source>
</reference>
<organism evidence="1 2">
    <name type="scientific">Leptospira saintgironsiae</name>
    <dbReference type="NCBI Taxonomy" id="2023183"/>
    <lineage>
        <taxon>Bacteria</taxon>
        <taxon>Pseudomonadati</taxon>
        <taxon>Spirochaetota</taxon>
        <taxon>Spirochaetia</taxon>
        <taxon>Leptospirales</taxon>
        <taxon>Leptospiraceae</taxon>
        <taxon>Leptospira</taxon>
    </lineage>
</organism>
<comment type="caution">
    <text evidence="1">The sequence shown here is derived from an EMBL/GenBank/DDBJ whole genome shotgun (WGS) entry which is preliminary data.</text>
</comment>
<dbReference type="CDD" id="cd00586">
    <property type="entry name" value="4HBT"/>
    <property type="match status" value="1"/>
</dbReference>
<dbReference type="RefSeq" id="WP_100709454.1">
    <property type="nucleotide sequence ID" value="NZ_NPDR01000002.1"/>
</dbReference>
<evidence type="ECO:0000313" key="2">
    <source>
        <dbReference type="Proteomes" id="UP000231926"/>
    </source>
</evidence>
<accession>A0A2M9YE77</accession>
<dbReference type="Pfam" id="PF13279">
    <property type="entry name" value="4HBT_2"/>
    <property type="match status" value="1"/>
</dbReference>
<dbReference type="InterPro" id="IPR029069">
    <property type="entry name" value="HotDog_dom_sf"/>
</dbReference>
<dbReference type="PANTHER" id="PTHR31793">
    <property type="entry name" value="4-HYDROXYBENZOYL-COA THIOESTERASE FAMILY MEMBER"/>
    <property type="match status" value="1"/>
</dbReference>
<keyword evidence="2" id="KW-1185">Reference proteome</keyword>
<dbReference type="SUPFAM" id="SSF54637">
    <property type="entry name" value="Thioesterase/thiol ester dehydrase-isomerase"/>
    <property type="match status" value="1"/>
</dbReference>
<evidence type="ECO:0000313" key="1">
    <source>
        <dbReference type="EMBL" id="PJZ49860.1"/>
    </source>
</evidence>
<dbReference type="InterPro" id="IPR050563">
    <property type="entry name" value="4-hydroxybenzoyl-CoA_TE"/>
</dbReference>
<dbReference type="Proteomes" id="UP000231926">
    <property type="component" value="Unassembled WGS sequence"/>
</dbReference>
<proteinExistence type="predicted"/>
<dbReference type="EMBL" id="NPDR01000002">
    <property type="protein sequence ID" value="PJZ49860.1"/>
    <property type="molecule type" value="Genomic_DNA"/>
</dbReference>
<dbReference type="AlphaFoldDB" id="A0A2M9YE77"/>
<dbReference type="OrthoDB" id="328040at2"/>
<sequence length="138" mass="15915">METAETQKIREGHKHSLNVRWDELDANRHVNNKNYQGYLDEARMRAMREWGAPMEEFADKGFGPVILNLNLKFIKEISYPEEITIESDLVLTSPTRAVFEQKILLSNGKVACQASTEWALLDLNRKRPAKFLEVLPTV</sequence>
<dbReference type="Gene3D" id="3.10.129.10">
    <property type="entry name" value="Hotdog Thioesterase"/>
    <property type="match status" value="1"/>
</dbReference>
<keyword evidence="1" id="KW-0378">Hydrolase</keyword>